<dbReference type="Proteomes" id="UP001228044">
    <property type="component" value="Unassembled WGS sequence"/>
</dbReference>
<dbReference type="EMBL" id="JAUHHC010000004">
    <property type="protein sequence ID" value="MDN3921986.1"/>
    <property type="molecule type" value="Genomic_DNA"/>
</dbReference>
<organism evidence="2 3">
    <name type="scientific">Roseateles violae</name>
    <dbReference type="NCBI Taxonomy" id="3058042"/>
    <lineage>
        <taxon>Bacteria</taxon>
        <taxon>Pseudomonadati</taxon>
        <taxon>Pseudomonadota</taxon>
        <taxon>Betaproteobacteria</taxon>
        <taxon>Burkholderiales</taxon>
        <taxon>Sphaerotilaceae</taxon>
        <taxon>Roseateles</taxon>
    </lineage>
</organism>
<reference evidence="2 3" key="1">
    <citation type="submission" date="2023-06" db="EMBL/GenBank/DDBJ databases">
        <title>Pelomonas sp. PFR6 16S ribosomal RNA gene Genome sequencing and assembly.</title>
        <authorList>
            <person name="Woo H."/>
        </authorList>
    </citation>
    <scope>NUCLEOTIDE SEQUENCE [LARGE SCALE GENOMIC DNA]</scope>
    <source>
        <strain evidence="2 3">PFR6</strain>
    </source>
</reference>
<comment type="caution">
    <text evidence="2">The sequence shown here is derived from an EMBL/GenBank/DDBJ whole genome shotgun (WGS) entry which is preliminary data.</text>
</comment>
<keyword evidence="3" id="KW-1185">Reference proteome</keyword>
<feature type="transmembrane region" description="Helical" evidence="1">
    <location>
        <begin position="31"/>
        <end position="52"/>
    </location>
</feature>
<evidence type="ECO:0000256" key="1">
    <source>
        <dbReference type="SAM" id="Phobius"/>
    </source>
</evidence>
<sequence length="78" mass="8685">MNSHRLLSLIHPSRARTSDSMGLLHRFSDSVLHTTLMLALVLLGALALYKIIDTITLTIWQLEPVVVTGQAKAPQPRR</sequence>
<gene>
    <name evidence="2" type="ORF">QWJ38_16975</name>
</gene>
<dbReference type="RefSeq" id="WP_290360286.1">
    <property type="nucleotide sequence ID" value="NZ_JAUHHC010000004.1"/>
</dbReference>
<keyword evidence="1" id="KW-0472">Membrane</keyword>
<name>A0ABT8DUK2_9BURK</name>
<keyword evidence="1" id="KW-1133">Transmembrane helix</keyword>
<keyword evidence="1" id="KW-0812">Transmembrane</keyword>
<evidence type="ECO:0000313" key="3">
    <source>
        <dbReference type="Proteomes" id="UP001228044"/>
    </source>
</evidence>
<evidence type="ECO:0000313" key="2">
    <source>
        <dbReference type="EMBL" id="MDN3921986.1"/>
    </source>
</evidence>
<protein>
    <submittedName>
        <fullName evidence="2">Uncharacterized protein</fullName>
    </submittedName>
</protein>
<accession>A0ABT8DUK2</accession>
<proteinExistence type="predicted"/>